<dbReference type="SUPFAM" id="SSF51215">
    <property type="entry name" value="Regulatory protein AraC"/>
    <property type="match status" value="1"/>
</dbReference>
<dbReference type="InterPro" id="IPR037923">
    <property type="entry name" value="HTH-like"/>
</dbReference>
<dbReference type="InterPro" id="IPR009057">
    <property type="entry name" value="Homeodomain-like_sf"/>
</dbReference>
<dbReference type="PROSITE" id="PS00041">
    <property type="entry name" value="HTH_ARAC_FAMILY_1"/>
    <property type="match status" value="1"/>
</dbReference>
<dbReference type="Pfam" id="PF12833">
    <property type="entry name" value="HTH_18"/>
    <property type="match status" value="1"/>
</dbReference>
<dbReference type="RefSeq" id="WP_087568222.1">
    <property type="nucleotide sequence ID" value="NZ_BDQX01000060.1"/>
</dbReference>
<evidence type="ECO:0000256" key="1">
    <source>
        <dbReference type="ARBA" id="ARBA00023015"/>
    </source>
</evidence>
<reference evidence="5 6" key="1">
    <citation type="submission" date="2017-08" db="EMBL/GenBank/DDBJ databases">
        <title>Substantial Increase in Enzyme Production by Combined Drug-Resistance Mutations in Paenibacillus agaridevorans.</title>
        <authorList>
            <person name="Tanaka Y."/>
            <person name="Funane K."/>
            <person name="Hosaka T."/>
            <person name="Shiwa Y."/>
            <person name="Fujita N."/>
            <person name="Miyazaki T."/>
            <person name="Yoshikawa H."/>
            <person name="Murakami K."/>
            <person name="Kasahara K."/>
            <person name="Inaoka T."/>
            <person name="Hiraga Y."/>
            <person name="Ochi K."/>
        </authorList>
    </citation>
    <scope>NUCLEOTIDE SEQUENCE [LARGE SCALE GENOMIC DNA]</scope>
    <source>
        <strain evidence="5 6">T-3040</strain>
    </source>
</reference>
<dbReference type="SMART" id="SM00342">
    <property type="entry name" value="HTH_ARAC"/>
    <property type="match status" value="1"/>
</dbReference>
<keyword evidence="6" id="KW-1185">Reference proteome</keyword>
<evidence type="ECO:0000313" key="5">
    <source>
        <dbReference type="EMBL" id="GBG06887.1"/>
    </source>
</evidence>
<proteinExistence type="predicted"/>
<dbReference type="PRINTS" id="PR00032">
    <property type="entry name" value="HTHARAC"/>
</dbReference>
<dbReference type="PANTHER" id="PTHR43280">
    <property type="entry name" value="ARAC-FAMILY TRANSCRIPTIONAL REGULATOR"/>
    <property type="match status" value="1"/>
</dbReference>
<dbReference type="Pfam" id="PF02311">
    <property type="entry name" value="AraC_binding"/>
    <property type="match status" value="1"/>
</dbReference>
<dbReference type="PROSITE" id="PS01124">
    <property type="entry name" value="HTH_ARAC_FAMILY_2"/>
    <property type="match status" value="1"/>
</dbReference>
<dbReference type="InterPro" id="IPR018060">
    <property type="entry name" value="HTH_AraC"/>
</dbReference>
<dbReference type="GO" id="GO:0003700">
    <property type="term" value="F:DNA-binding transcription factor activity"/>
    <property type="evidence" value="ECO:0007669"/>
    <property type="project" value="InterPro"/>
</dbReference>
<dbReference type="EMBL" id="BDQX01000060">
    <property type="protein sequence ID" value="GBG06887.1"/>
    <property type="molecule type" value="Genomic_DNA"/>
</dbReference>
<dbReference type="InterPro" id="IPR020449">
    <property type="entry name" value="Tscrpt_reg_AraC-type_HTH"/>
</dbReference>
<keyword evidence="1" id="KW-0805">Transcription regulation</keyword>
<keyword evidence="3" id="KW-0804">Transcription</keyword>
<organism evidence="5 6">
    <name type="scientific">Paenibacillus agaridevorans</name>
    <dbReference type="NCBI Taxonomy" id="171404"/>
    <lineage>
        <taxon>Bacteria</taxon>
        <taxon>Bacillati</taxon>
        <taxon>Bacillota</taxon>
        <taxon>Bacilli</taxon>
        <taxon>Bacillales</taxon>
        <taxon>Paenibacillaceae</taxon>
        <taxon>Paenibacillus</taxon>
    </lineage>
</organism>
<protein>
    <recommendedName>
        <fullName evidence="4">HTH araC/xylS-type domain-containing protein</fullName>
    </recommendedName>
</protein>
<accession>A0A2R5EK15</accession>
<sequence length="288" mass="34140">MNNKMRIKTPFIMVTSTSYNNQTKYHTHFHYEIYYFRGGKVNYLINDRIHVLEPGDMLLMHGMTLHKAHIINNDAYIRTTLHFDPSFFKQYIQPASAPDLLAPFEKLHNIRLQLRNEDKAEVEAELQKLEELYLQHKPHAHLRFQARLLDLLILIYDLCEKPLQTVSSFPTFKEQHVQSIISYIEAAFREEITLDAIQNELHLNKYYLSKTFKEVTGMTIFQHLMHRRIYQAKLELIELGNSITEIGYEVGFKHPSHFSRVFKEHTGMTPERYRKKHKLHAGPSRFNS</sequence>
<evidence type="ECO:0000256" key="2">
    <source>
        <dbReference type="ARBA" id="ARBA00023125"/>
    </source>
</evidence>
<dbReference type="PANTHER" id="PTHR43280:SF34">
    <property type="entry name" value="ARAC-FAMILY TRANSCRIPTIONAL REGULATOR"/>
    <property type="match status" value="1"/>
</dbReference>
<dbReference type="AlphaFoldDB" id="A0A2R5EK15"/>
<evidence type="ECO:0000259" key="4">
    <source>
        <dbReference type="PROSITE" id="PS01124"/>
    </source>
</evidence>
<evidence type="ECO:0000256" key="3">
    <source>
        <dbReference type="ARBA" id="ARBA00023163"/>
    </source>
</evidence>
<evidence type="ECO:0000313" key="6">
    <source>
        <dbReference type="Proteomes" id="UP000245202"/>
    </source>
</evidence>
<dbReference type="SUPFAM" id="SSF46689">
    <property type="entry name" value="Homeodomain-like"/>
    <property type="match status" value="2"/>
</dbReference>
<dbReference type="InterPro" id="IPR014710">
    <property type="entry name" value="RmlC-like_jellyroll"/>
</dbReference>
<comment type="caution">
    <text evidence="5">The sequence shown here is derived from an EMBL/GenBank/DDBJ whole genome shotgun (WGS) entry which is preliminary data.</text>
</comment>
<dbReference type="Proteomes" id="UP000245202">
    <property type="component" value="Unassembled WGS sequence"/>
</dbReference>
<dbReference type="GO" id="GO:0043565">
    <property type="term" value="F:sequence-specific DNA binding"/>
    <property type="evidence" value="ECO:0007669"/>
    <property type="project" value="InterPro"/>
</dbReference>
<gene>
    <name evidence="5" type="ORF">PAT3040_01428</name>
</gene>
<name>A0A2R5EK15_9BACL</name>
<feature type="domain" description="HTH araC/xylS-type" evidence="4">
    <location>
        <begin position="178"/>
        <end position="276"/>
    </location>
</feature>
<keyword evidence="2" id="KW-0238">DNA-binding</keyword>
<dbReference type="InterPro" id="IPR018062">
    <property type="entry name" value="HTH_AraC-typ_CS"/>
</dbReference>
<dbReference type="Gene3D" id="2.60.120.10">
    <property type="entry name" value="Jelly Rolls"/>
    <property type="match status" value="1"/>
</dbReference>
<dbReference type="InterPro" id="IPR003313">
    <property type="entry name" value="AraC-bd"/>
</dbReference>
<dbReference type="Gene3D" id="1.10.10.60">
    <property type="entry name" value="Homeodomain-like"/>
    <property type="match status" value="2"/>
</dbReference>